<sequence length="530" mass="59845">MEDLMMQQLRSKATEFLLREEWNESIQAYSHFISLCQEQISENTHQNPNHLSNLNKALCLALSNRAEARSHLRNLTEALADCEKALEIESAHFKTLLCKGKILLSLNRYGMALDCFKLALMDPQSGANSESIKGYLERCKKLEFSSRTGAFDLSDWVLNGFRGKHPEIAEYIGAVEIKKSQMGCGRGLFATKNVDCGTLLLVTKAIAAERGIMPSSKDEDLGHNTQLVMWKSLIGEVVESSTRSHRTHQLIRQLSTGEEEDTLEVTDVSLFRPEAEESGFFNENLDMGRILKILDVNSCVEDAVSSKVLGKNSCYHGVGLWILPSFINHACNPNARRLHVGDYMMVHASRDIKAGEEITLAYYDVLLPLSNRRERAKTWGFDCCCKRCKFEEGIMGKQEMREIEMGIDNGMEAGGMVYRLEEGMRRLNARGKEKGYLRASFWEVYSEIFESEKSMRRWGRRIPAMEAVVDGVAEAVGSDERVLKVVKEGLKRKCSGSGMVEMERAMKLGRGVYGKVMKKQAMRTLLELQE</sequence>
<reference evidence="1 2" key="1">
    <citation type="journal article" date="2021" name="Hortic Res">
        <title>High-quality reference genome and annotation aids understanding of berry development for evergreen blueberry (Vaccinium darrowii).</title>
        <authorList>
            <person name="Yu J."/>
            <person name="Hulse-Kemp A.M."/>
            <person name="Babiker E."/>
            <person name="Staton M."/>
        </authorList>
    </citation>
    <scope>NUCLEOTIDE SEQUENCE [LARGE SCALE GENOMIC DNA]</scope>
    <source>
        <strain evidence="2">cv. NJ 8807/NJ 8810</strain>
        <tissue evidence="1">Young leaf</tissue>
    </source>
</reference>
<accession>A0ACB7XZZ6</accession>
<comment type="caution">
    <text evidence="1">The sequence shown here is derived from an EMBL/GenBank/DDBJ whole genome shotgun (WGS) entry which is preliminary data.</text>
</comment>
<organism evidence="1 2">
    <name type="scientific">Vaccinium darrowii</name>
    <dbReference type="NCBI Taxonomy" id="229202"/>
    <lineage>
        <taxon>Eukaryota</taxon>
        <taxon>Viridiplantae</taxon>
        <taxon>Streptophyta</taxon>
        <taxon>Embryophyta</taxon>
        <taxon>Tracheophyta</taxon>
        <taxon>Spermatophyta</taxon>
        <taxon>Magnoliopsida</taxon>
        <taxon>eudicotyledons</taxon>
        <taxon>Gunneridae</taxon>
        <taxon>Pentapetalae</taxon>
        <taxon>asterids</taxon>
        <taxon>Ericales</taxon>
        <taxon>Ericaceae</taxon>
        <taxon>Vaccinioideae</taxon>
        <taxon>Vaccinieae</taxon>
        <taxon>Vaccinium</taxon>
    </lineage>
</organism>
<dbReference type="Proteomes" id="UP000828048">
    <property type="component" value="Chromosome 5"/>
</dbReference>
<evidence type="ECO:0000313" key="2">
    <source>
        <dbReference type="Proteomes" id="UP000828048"/>
    </source>
</evidence>
<gene>
    <name evidence="1" type="ORF">Vadar_012971</name>
</gene>
<protein>
    <submittedName>
        <fullName evidence="1">Uncharacterized protein</fullName>
    </submittedName>
</protein>
<dbReference type="EMBL" id="CM037155">
    <property type="protein sequence ID" value="KAH7846358.1"/>
    <property type="molecule type" value="Genomic_DNA"/>
</dbReference>
<proteinExistence type="predicted"/>
<evidence type="ECO:0000313" key="1">
    <source>
        <dbReference type="EMBL" id="KAH7846358.1"/>
    </source>
</evidence>
<name>A0ACB7XZZ6_9ERIC</name>
<keyword evidence="2" id="KW-1185">Reference proteome</keyword>